<evidence type="ECO:0000256" key="8">
    <source>
        <dbReference type="PROSITE-ProRule" id="PRU00169"/>
    </source>
</evidence>
<dbReference type="GO" id="GO:0043565">
    <property type="term" value="F:sequence-specific DNA binding"/>
    <property type="evidence" value="ECO:0007669"/>
    <property type="project" value="InterPro"/>
</dbReference>
<dbReference type="InterPro" id="IPR002078">
    <property type="entry name" value="Sigma_54_int"/>
</dbReference>
<organism evidence="11 12">
    <name type="scientific">Desulfosarcina ovata subsp. sediminis</name>
    <dbReference type="NCBI Taxonomy" id="885957"/>
    <lineage>
        <taxon>Bacteria</taxon>
        <taxon>Pseudomonadati</taxon>
        <taxon>Thermodesulfobacteriota</taxon>
        <taxon>Desulfobacteria</taxon>
        <taxon>Desulfobacterales</taxon>
        <taxon>Desulfosarcinaceae</taxon>
        <taxon>Desulfosarcina</taxon>
    </lineage>
</organism>
<dbReference type="InterPro" id="IPR058031">
    <property type="entry name" value="AAA_lid_NorR"/>
</dbReference>
<dbReference type="PROSITE" id="PS50110">
    <property type="entry name" value="RESPONSE_REGULATORY"/>
    <property type="match status" value="1"/>
</dbReference>
<dbReference type="SMART" id="SM00448">
    <property type="entry name" value="REC"/>
    <property type="match status" value="1"/>
</dbReference>
<dbReference type="EMBL" id="AP021876">
    <property type="protein sequence ID" value="BBO83345.1"/>
    <property type="molecule type" value="Genomic_DNA"/>
</dbReference>
<dbReference type="PROSITE" id="PS50045">
    <property type="entry name" value="SIGMA54_INTERACT_4"/>
    <property type="match status" value="1"/>
</dbReference>
<dbReference type="Gene3D" id="3.40.50.2300">
    <property type="match status" value="1"/>
</dbReference>
<dbReference type="Pfam" id="PF00072">
    <property type="entry name" value="Response_reg"/>
    <property type="match status" value="1"/>
</dbReference>
<feature type="modified residue" description="4-aspartylphosphate" evidence="8">
    <location>
        <position position="52"/>
    </location>
</feature>
<dbReference type="FunFam" id="3.40.50.2300:FF:000001">
    <property type="entry name" value="DNA-binding response regulator PhoB"/>
    <property type="match status" value="1"/>
</dbReference>
<dbReference type="PRINTS" id="PR01590">
    <property type="entry name" value="HTHFIS"/>
</dbReference>
<name>A0A5K7ZT03_9BACT</name>
<dbReference type="FunFam" id="3.40.50.300:FF:000006">
    <property type="entry name" value="DNA-binding transcriptional regulator NtrC"/>
    <property type="match status" value="1"/>
</dbReference>
<keyword evidence="2" id="KW-0547">Nucleotide-binding</keyword>
<dbReference type="Pfam" id="PF02954">
    <property type="entry name" value="HTH_8"/>
    <property type="match status" value="1"/>
</dbReference>
<dbReference type="SUPFAM" id="SSF52172">
    <property type="entry name" value="CheY-like"/>
    <property type="match status" value="1"/>
</dbReference>
<dbReference type="InterPro" id="IPR025944">
    <property type="entry name" value="Sigma_54_int_dom_CS"/>
</dbReference>
<dbReference type="InterPro" id="IPR027417">
    <property type="entry name" value="P-loop_NTPase"/>
</dbReference>
<dbReference type="Pfam" id="PF00158">
    <property type="entry name" value="Sigma54_activat"/>
    <property type="match status" value="1"/>
</dbReference>
<dbReference type="CDD" id="cd17536">
    <property type="entry name" value="REC_YesN-like"/>
    <property type="match status" value="1"/>
</dbReference>
<dbReference type="SMART" id="SM00382">
    <property type="entry name" value="AAA"/>
    <property type="match status" value="1"/>
</dbReference>
<dbReference type="KEGG" id="dov:DSCO28_39110"/>
<dbReference type="GO" id="GO:0005524">
    <property type="term" value="F:ATP binding"/>
    <property type="evidence" value="ECO:0007669"/>
    <property type="project" value="UniProtKB-KW"/>
</dbReference>
<dbReference type="PROSITE" id="PS00688">
    <property type="entry name" value="SIGMA54_INTERACT_3"/>
    <property type="match status" value="1"/>
</dbReference>
<dbReference type="InterPro" id="IPR003593">
    <property type="entry name" value="AAA+_ATPase"/>
</dbReference>
<dbReference type="PROSITE" id="PS00675">
    <property type="entry name" value="SIGMA54_INTERACT_1"/>
    <property type="match status" value="1"/>
</dbReference>
<dbReference type="Gene3D" id="1.10.10.60">
    <property type="entry name" value="Homeodomain-like"/>
    <property type="match status" value="1"/>
</dbReference>
<dbReference type="GO" id="GO:0006355">
    <property type="term" value="P:regulation of DNA-templated transcription"/>
    <property type="evidence" value="ECO:0007669"/>
    <property type="project" value="InterPro"/>
</dbReference>
<dbReference type="InterPro" id="IPR025662">
    <property type="entry name" value="Sigma_54_int_dom_ATP-bd_1"/>
</dbReference>
<feature type="domain" description="Response regulatory" evidence="10">
    <location>
        <begin position="3"/>
        <end position="117"/>
    </location>
</feature>
<keyword evidence="6" id="KW-0238">DNA-binding</keyword>
<gene>
    <name evidence="11" type="ORF">DSCO28_39110</name>
</gene>
<dbReference type="Gene3D" id="3.40.50.300">
    <property type="entry name" value="P-loop containing nucleotide triphosphate hydrolases"/>
    <property type="match status" value="1"/>
</dbReference>
<dbReference type="InterPro" id="IPR011006">
    <property type="entry name" value="CheY-like_superfamily"/>
</dbReference>
<dbReference type="RefSeq" id="WP_155323589.1">
    <property type="nucleotide sequence ID" value="NZ_AP021876.1"/>
</dbReference>
<dbReference type="Proteomes" id="UP000425960">
    <property type="component" value="Chromosome"/>
</dbReference>
<evidence type="ECO:0000256" key="1">
    <source>
        <dbReference type="ARBA" id="ARBA00022553"/>
    </source>
</evidence>
<dbReference type="Pfam" id="PF25601">
    <property type="entry name" value="AAA_lid_14"/>
    <property type="match status" value="1"/>
</dbReference>
<dbReference type="PANTHER" id="PTHR32071">
    <property type="entry name" value="TRANSCRIPTIONAL REGULATORY PROTEIN"/>
    <property type="match status" value="1"/>
</dbReference>
<dbReference type="CDD" id="cd00009">
    <property type="entry name" value="AAA"/>
    <property type="match status" value="1"/>
</dbReference>
<dbReference type="GO" id="GO:0000160">
    <property type="term" value="P:phosphorelay signal transduction system"/>
    <property type="evidence" value="ECO:0007669"/>
    <property type="project" value="UniProtKB-KW"/>
</dbReference>
<dbReference type="InterPro" id="IPR009057">
    <property type="entry name" value="Homeodomain-like_sf"/>
</dbReference>
<keyword evidence="4" id="KW-0902">Two-component regulatory system</keyword>
<evidence type="ECO:0000256" key="3">
    <source>
        <dbReference type="ARBA" id="ARBA00022840"/>
    </source>
</evidence>
<keyword evidence="3" id="KW-0067">ATP-binding</keyword>
<evidence type="ECO:0000256" key="7">
    <source>
        <dbReference type="ARBA" id="ARBA00023163"/>
    </source>
</evidence>
<evidence type="ECO:0000259" key="10">
    <source>
        <dbReference type="PROSITE" id="PS50110"/>
    </source>
</evidence>
<dbReference type="AlphaFoldDB" id="A0A5K7ZT03"/>
<dbReference type="SUPFAM" id="SSF52540">
    <property type="entry name" value="P-loop containing nucleoside triphosphate hydrolases"/>
    <property type="match status" value="1"/>
</dbReference>
<protein>
    <submittedName>
        <fullName evidence="11">Sigma-54-dependent Fis family transcriptional regulator</fullName>
    </submittedName>
</protein>
<evidence type="ECO:0000313" key="11">
    <source>
        <dbReference type="EMBL" id="BBO83345.1"/>
    </source>
</evidence>
<dbReference type="InterPro" id="IPR001789">
    <property type="entry name" value="Sig_transdc_resp-reg_receiver"/>
</dbReference>
<evidence type="ECO:0000313" key="12">
    <source>
        <dbReference type="Proteomes" id="UP000425960"/>
    </source>
</evidence>
<dbReference type="SUPFAM" id="SSF46689">
    <property type="entry name" value="Homeodomain-like"/>
    <property type="match status" value="1"/>
</dbReference>
<reference evidence="11 12" key="1">
    <citation type="submission" date="2019-11" db="EMBL/GenBank/DDBJ databases">
        <title>Comparative genomics of hydrocarbon-degrading Desulfosarcina strains.</title>
        <authorList>
            <person name="Watanabe M."/>
            <person name="Kojima H."/>
            <person name="Fukui M."/>
        </authorList>
    </citation>
    <scope>NUCLEOTIDE SEQUENCE [LARGE SCALE GENOMIC DNA]</scope>
    <source>
        <strain evidence="11 12">28bB2T</strain>
    </source>
</reference>
<sequence length="449" mass="50984">MLKVLIVDDEAHIRETLEMILIEKRYDVVTAKDGKSGIETFQNEKPDIVILDIRLPDINGLDVLKQMKKLNRNVNVIMITAYHDMETTIQAMRYQAQEYIHKPIDANELDFAVDKVAENVRACKSSKSIISPGTASYARDKIVGKSNAIKEIFKKIGLVSENKATVLIQGESGTGKELIAKAIHYHSVYHSEPFVPINCSALVELLIESELFGHEKGAFTGAIDRKIGKIEQAGNGSILLDEIGEISPAIQVKLLRFLQEREFERVGGTERIASNVRVISATNRNLSKLVEEKRFRKDLYYRLKVVEINVPPLRDRKEDIPLLVEHLICKINAEYHKNVTRISKKAMDAIFNYDWPGNIRELENMLTRAVVHSTGTVLQPDSFPDLFNPDGKSEKREEIITLMQLEKEHVMKALQQTNWNRGMTCDLLGISRPTLREKIKKYKLVNPSG</sequence>
<keyword evidence="5" id="KW-0805">Transcription regulation</keyword>
<keyword evidence="7" id="KW-0804">Transcription</keyword>
<evidence type="ECO:0000259" key="9">
    <source>
        <dbReference type="PROSITE" id="PS50045"/>
    </source>
</evidence>
<accession>A0A5K7ZT03</accession>
<evidence type="ECO:0000256" key="4">
    <source>
        <dbReference type="ARBA" id="ARBA00023012"/>
    </source>
</evidence>
<feature type="domain" description="Sigma-54 factor interaction" evidence="9">
    <location>
        <begin position="142"/>
        <end position="371"/>
    </location>
</feature>
<evidence type="ECO:0000256" key="2">
    <source>
        <dbReference type="ARBA" id="ARBA00022741"/>
    </source>
</evidence>
<evidence type="ECO:0000256" key="6">
    <source>
        <dbReference type="ARBA" id="ARBA00023125"/>
    </source>
</evidence>
<dbReference type="Gene3D" id="1.10.8.60">
    <property type="match status" value="1"/>
</dbReference>
<evidence type="ECO:0000256" key="5">
    <source>
        <dbReference type="ARBA" id="ARBA00023015"/>
    </source>
</evidence>
<proteinExistence type="predicted"/>
<keyword evidence="1 8" id="KW-0597">Phosphoprotein</keyword>
<dbReference type="InterPro" id="IPR002197">
    <property type="entry name" value="HTH_Fis"/>
</dbReference>